<dbReference type="SMART" id="SM00192">
    <property type="entry name" value="LDLa"/>
    <property type="match status" value="5"/>
</dbReference>
<name>A0A819PX24_9BILA</name>
<dbReference type="AlphaFoldDB" id="A0A819PX24"/>
<dbReference type="InterPro" id="IPR002172">
    <property type="entry name" value="LDrepeatLR_classA_rpt"/>
</dbReference>
<gene>
    <name evidence="8" type="ORF">KXQ929_LOCUS29360</name>
</gene>
<comment type="caution">
    <text evidence="8">The sequence shown here is derived from an EMBL/GenBank/DDBJ whole genome shotgun (WGS) entry which is preliminary data.</text>
</comment>
<dbReference type="Gene3D" id="4.10.400.10">
    <property type="entry name" value="Low-density Lipoprotein Receptor"/>
    <property type="match status" value="2"/>
</dbReference>
<dbReference type="Proteomes" id="UP000663868">
    <property type="component" value="Unassembled WGS sequence"/>
</dbReference>
<dbReference type="EMBL" id="CAJOBB010003031">
    <property type="protein sequence ID" value="CAF4015772.1"/>
    <property type="molecule type" value="Genomic_DNA"/>
</dbReference>
<comment type="subcellular location">
    <subcellularLocation>
        <location evidence="1">Membrane</location>
        <topology evidence="1">Single-pass membrane protein</topology>
    </subcellularLocation>
</comment>
<dbReference type="GO" id="GO:0005886">
    <property type="term" value="C:plasma membrane"/>
    <property type="evidence" value="ECO:0007669"/>
    <property type="project" value="TreeGrafter"/>
</dbReference>
<reference evidence="8" key="1">
    <citation type="submission" date="2021-02" db="EMBL/GenBank/DDBJ databases">
        <authorList>
            <person name="Nowell W R."/>
        </authorList>
    </citation>
    <scope>NUCLEOTIDE SEQUENCE</scope>
</reference>
<keyword evidence="4" id="KW-1133">Transmembrane helix</keyword>
<dbReference type="PROSITE" id="PS50068">
    <property type="entry name" value="LDLRA_2"/>
    <property type="match status" value="2"/>
</dbReference>
<evidence type="ECO:0000256" key="3">
    <source>
        <dbReference type="ARBA" id="ARBA00022737"/>
    </source>
</evidence>
<evidence type="ECO:0000256" key="4">
    <source>
        <dbReference type="ARBA" id="ARBA00022989"/>
    </source>
</evidence>
<proteinExistence type="predicted"/>
<evidence type="ECO:0000313" key="8">
    <source>
        <dbReference type="EMBL" id="CAF4015772.1"/>
    </source>
</evidence>
<evidence type="ECO:0000256" key="6">
    <source>
        <dbReference type="ARBA" id="ARBA00023157"/>
    </source>
</evidence>
<keyword evidence="6 7" id="KW-1015">Disulfide bond</keyword>
<dbReference type="CDD" id="cd00112">
    <property type="entry name" value="LDLa"/>
    <property type="match status" value="2"/>
</dbReference>
<dbReference type="InterPro" id="IPR036055">
    <property type="entry name" value="LDL_receptor-like_sf"/>
</dbReference>
<dbReference type="Pfam" id="PF00057">
    <property type="entry name" value="Ldl_recept_a"/>
    <property type="match status" value="2"/>
</dbReference>
<feature type="disulfide bond" evidence="7">
    <location>
        <begin position="327"/>
        <end position="345"/>
    </location>
</feature>
<keyword evidence="3" id="KW-0677">Repeat</keyword>
<accession>A0A819PX24</accession>
<dbReference type="GO" id="GO:0016192">
    <property type="term" value="P:vesicle-mediated transport"/>
    <property type="evidence" value="ECO:0007669"/>
    <property type="project" value="UniProtKB-ARBA"/>
</dbReference>
<evidence type="ECO:0000256" key="2">
    <source>
        <dbReference type="ARBA" id="ARBA00022692"/>
    </source>
</evidence>
<evidence type="ECO:0000313" key="9">
    <source>
        <dbReference type="Proteomes" id="UP000663868"/>
    </source>
</evidence>
<evidence type="ECO:0000256" key="1">
    <source>
        <dbReference type="ARBA" id="ARBA00004167"/>
    </source>
</evidence>
<organism evidence="8 9">
    <name type="scientific">Adineta steineri</name>
    <dbReference type="NCBI Taxonomy" id="433720"/>
    <lineage>
        <taxon>Eukaryota</taxon>
        <taxon>Metazoa</taxon>
        <taxon>Spiralia</taxon>
        <taxon>Gnathifera</taxon>
        <taxon>Rotifera</taxon>
        <taxon>Eurotatoria</taxon>
        <taxon>Bdelloidea</taxon>
        <taxon>Adinetida</taxon>
        <taxon>Adinetidae</taxon>
        <taxon>Adineta</taxon>
    </lineage>
</organism>
<feature type="disulfide bond" evidence="7">
    <location>
        <begin position="320"/>
        <end position="332"/>
    </location>
</feature>
<dbReference type="PRINTS" id="PR00261">
    <property type="entry name" value="LDLRECEPTOR"/>
</dbReference>
<feature type="disulfide bond" evidence="7">
    <location>
        <begin position="128"/>
        <end position="146"/>
    </location>
</feature>
<dbReference type="PANTHER" id="PTHR24270:SF62">
    <property type="entry name" value="LOW-DENSITY LIPOPROTEIN RECEPTOR-RELATED PROTEIN 2"/>
    <property type="match status" value="1"/>
</dbReference>
<protein>
    <submittedName>
        <fullName evidence="8">Uncharacterized protein</fullName>
    </submittedName>
</protein>
<comment type="caution">
    <text evidence="7">Lacks conserved residue(s) required for the propagation of feature annotation.</text>
</comment>
<dbReference type="PANTHER" id="PTHR24270">
    <property type="entry name" value="LOW-DENSITY LIPOPROTEIN RECEPTOR-RELATED"/>
    <property type="match status" value="1"/>
</dbReference>
<sequence length="555" mass="65556">MAEQYAHYLRQQQQQQQQQKGSVNGDEMFLCQCSHPHSFGKHCEYQLAMGTTFEETLKRQLEMRMEYPWRMQLFGDVVRYRTLDCDSGLLYLDWRDICDGVQHCMFGYDEENCDKLEFNECEEDEYRCLNGMCIPDQYFLDGDYDCMDMSDEKGKVDDKNCTFQQVTRECDDRMCLRRYWSCGDGQCVRDQNQFKIPSGSRFECASLRDQYHMCETNLDRKQWTLPNGNQGQQCKNFRDELWMGKGRLLSDFSCDKQSKVDCKLIREYVERSSKMDTNLDNSTRSTIIDRTPFRWFCDTLWHMGSAQDEDVVMCQRYWTCSEDRWRCHTGQCIKAEWVLDGEWDCPDASDEMAIFISDNAFSKRNLNLKDETFIRDYFRRWYRSQSFSDICNLTNEYPCYQVDALDPLNVTHDRPCINLTQIGDGHVDCVGALDERNNRQRCDLPSMLGHYFECSDGKQCVLYNTHCAPRCMDNRIQCHGFNKSSECSDRSDFMCLNGTCAKGGWCNRRADCLHGEDEIYRLTKTIEKCQLTILCVEEPLTDQFQHWQSHLPSYY</sequence>
<dbReference type="InterPro" id="IPR050685">
    <property type="entry name" value="LDLR"/>
</dbReference>
<feature type="disulfide bond" evidence="7">
    <location>
        <begin position="121"/>
        <end position="133"/>
    </location>
</feature>
<keyword evidence="5" id="KW-0472">Membrane</keyword>
<evidence type="ECO:0000256" key="7">
    <source>
        <dbReference type="PROSITE-ProRule" id="PRU00124"/>
    </source>
</evidence>
<dbReference type="SUPFAM" id="SSF57424">
    <property type="entry name" value="LDL receptor-like module"/>
    <property type="match status" value="2"/>
</dbReference>
<keyword evidence="2" id="KW-0812">Transmembrane</keyword>
<evidence type="ECO:0000256" key="5">
    <source>
        <dbReference type="ARBA" id="ARBA00023136"/>
    </source>
</evidence>